<evidence type="ECO:0000256" key="6">
    <source>
        <dbReference type="ARBA" id="ARBA00022525"/>
    </source>
</evidence>
<sequence>MSTAKLGFKKMGRFSELLWFVLLSGMLFCFAQGDVLYYDFVLKESNFTRLCSTKSMLTVNGSFPGPVIRVHKGDTVYVNVYNQGEYGVTLHWHGVKQPRNPWFDGPEYITQCPIAPGTNFTYQVLFSSEEGTLWWHAHSDWTRSTVHGAIVVLPAAGTTYPFPEPDEEHLIVLGSWYKDDVMTLLKVAIESGGLVTLSDSYVINGQPGDFYNCSKESTYHLQVDYGKTYLLRLVNAAMNQDFFFAIAEHNLTVVGWDASYIKPITNSYLLITPGQTMDVLVTMNQALGRYYMLASPYFDGQADDFDQSCTSAILEYRGNYTSASDPAYPYGIPDYNDIESATKFWEQTRSLASPEHPVDVPMNVTTRMFIALTLNLMRCPNDSCSGPLGDRLAAGLNNISFANPSVDILQAYYRNLKGYYDSDFPNKPPHLYNFTSDDLLADNVTLSLQATKVKVLNYNETVEIVFQGTNVLNSGENHPIHLHGVRFYVIGSGRGNFNNVTDPLTYNLKDPPEANTVSVPKDGWLTIRFKADNPGVWFMHCHFDRHMTWGMDAAFIVKDGSTPEMSVLKPPAYLPACTSQSLLSYVQSKIGAKKADEFI</sequence>
<organism evidence="17">
    <name type="scientific">Davidia involucrata</name>
    <name type="common">Dove tree</name>
    <dbReference type="NCBI Taxonomy" id="16924"/>
    <lineage>
        <taxon>Eukaryota</taxon>
        <taxon>Viridiplantae</taxon>
        <taxon>Streptophyta</taxon>
        <taxon>Embryophyta</taxon>
        <taxon>Tracheophyta</taxon>
        <taxon>Spermatophyta</taxon>
        <taxon>Magnoliopsida</taxon>
        <taxon>eudicotyledons</taxon>
        <taxon>Gunneridae</taxon>
        <taxon>Pentapetalae</taxon>
        <taxon>asterids</taxon>
        <taxon>Cornales</taxon>
        <taxon>Nyssaceae</taxon>
        <taxon>Davidia</taxon>
    </lineage>
</organism>
<dbReference type="EMBL" id="GHES01016857">
    <property type="protein sequence ID" value="MPA47416.1"/>
    <property type="molecule type" value="Transcribed_RNA"/>
</dbReference>
<evidence type="ECO:0000256" key="11">
    <source>
        <dbReference type="ARBA" id="ARBA00023180"/>
    </source>
</evidence>
<keyword evidence="6 13" id="KW-0964">Secreted</keyword>
<feature type="domain" description="Plastocyanin-like" evidence="16">
    <location>
        <begin position="43"/>
        <end position="155"/>
    </location>
</feature>
<dbReference type="InterPro" id="IPR008972">
    <property type="entry name" value="Cupredoxin"/>
</dbReference>
<dbReference type="InterPro" id="IPR002355">
    <property type="entry name" value="Cu_oxidase_Cu_BS"/>
</dbReference>
<dbReference type="InterPro" id="IPR001117">
    <property type="entry name" value="Cu-oxidase_2nd"/>
</dbReference>
<dbReference type="InterPro" id="IPR011706">
    <property type="entry name" value="Cu-oxidase_C"/>
</dbReference>
<dbReference type="InterPro" id="IPR034288">
    <property type="entry name" value="CuRO_1_LCC"/>
</dbReference>
<dbReference type="GO" id="GO:0005507">
    <property type="term" value="F:copper ion binding"/>
    <property type="evidence" value="ECO:0007669"/>
    <property type="project" value="InterPro"/>
</dbReference>
<accession>A0A5B6ZV86</accession>
<keyword evidence="11" id="KW-0325">Glycoprotein</keyword>
<keyword evidence="10 13" id="KW-0186">Copper</keyword>
<reference evidence="17" key="1">
    <citation type="submission" date="2019-08" db="EMBL/GenBank/DDBJ databases">
        <title>Reference gene set and small RNA set construction with multiple tissues from Davidia involucrata Baill.</title>
        <authorList>
            <person name="Yang H."/>
            <person name="Zhou C."/>
            <person name="Li G."/>
            <person name="Wang J."/>
            <person name="Gao P."/>
            <person name="Wang M."/>
            <person name="Wang R."/>
            <person name="Zhao Y."/>
        </authorList>
    </citation>
    <scope>NUCLEOTIDE SEQUENCE</scope>
    <source>
        <tissue evidence="17">Mixed with DoveR01_LX</tissue>
    </source>
</reference>
<evidence type="ECO:0000256" key="7">
    <source>
        <dbReference type="ARBA" id="ARBA00022723"/>
    </source>
</evidence>
<dbReference type="InterPro" id="IPR034285">
    <property type="entry name" value="CuRO_2_LCC"/>
</dbReference>
<dbReference type="GO" id="GO:0052716">
    <property type="term" value="F:hydroquinone:oxygen oxidoreductase activity"/>
    <property type="evidence" value="ECO:0007669"/>
    <property type="project" value="UniProtKB-EC"/>
</dbReference>
<keyword evidence="8 13" id="KW-0677">Repeat</keyword>
<dbReference type="InterPro" id="IPR017761">
    <property type="entry name" value="Laccase"/>
</dbReference>
<evidence type="ECO:0000259" key="16">
    <source>
        <dbReference type="Pfam" id="PF07732"/>
    </source>
</evidence>
<dbReference type="Gene3D" id="2.60.40.420">
    <property type="entry name" value="Cupredoxins - blue copper proteins"/>
    <property type="match status" value="3"/>
</dbReference>
<comment type="similarity">
    <text evidence="3 13">Belongs to the multicopper oxidase family.</text>
</comment>
<dbReference type="SUPFAM" id="SSF49503">
    <property type="entry name" value="Cupredoxins"/>
    <property type="match status" value="3"/>
</dbReference>
<dbReference type="GO" id="GO:0046274">
    <property type="term" value="P:lignin catabolic process"/>
    <property type="evidence" value="ECO:0007669"/>
    <property type="project" value="UniProtKB-KW"/>
</dbReference>
<dbReference type="InterPro" id="IPR011707">
    <property type="entry name" value="Cu-oxidase-like_N"/>
</dbReference>
<gene>
    <name evidence="17" type="ORF">Din_016857</name>
</gene>
<dbReference type="PROSITE" id="PS00079">
    <property type="entry name" value="MULTICOPPER_OXIDASE1"/>
    <property type="match status" value="1"/>
</dbReference>
<keyword evidence="7 13" id="KW-0479">Metal-binding</keyword>
<name>A0A5B6ZV86_DAVIN</name>
<dbReference type="InterPro" id="IPR034289">
    <property type="entry name" value="CuRO_3_LCC"/>
</dbReference>
<comment type="cofactor">
    <cofactor evidence="13">
        <name>Cu cation</name>
        <dbReference type="ChEBI" id="CHEBI:23378"/>
    </cofactor>
    <text evidence="13">Binds 4 Cu cations per monomer.</text>
</comment>
<evidence type="ECO:0000256" key="3">
    <source>
        <dbReference type="ARBA" id="ARBA00010609"/>
    </source>
</evidence>
<evidence type="ECO:0000259" key="14">
    <source>
        <dbReference type="Pfam" id="PF00394"/>
    </source>
</evidence>
<dbReference type="PANTHER" id="PTHR11709:SF349">
    <property type="entry name" value="LACCASE"/>
    <property type="match status" value="1"/>
</dbReference>
<evidence type="ECO:0000313" key="17">
    <source>
        <dbReference type="EMBL" id="MPA47416.1"/>
    </source>
</evidence>
<evidence type="ECO:0000256" key="5">
    <source>
        <dbReference type="ARBA" id="ARBA00022523"/>
    </source>
</evidence>
<evidence type="ECO:0000256" key="4">
    <source>
        <dbReference type="ARBA" id="ARBA00012297"/>
    </source>
</evidence>
<evidence type="ECO:0000256" key="1">
    <source>
        <dbReference type="ARBA" id="ARBA00000349"/>
    </source>
</evidence>
<comment type="subcellular location">
    <subcellularLocation>
        <location evidence="2 13">Secreted</location>
        <location evidence="2 13">Extracellular space</location>
        <location evidence="2 13">Apoplast</location>
    </subcellularLocation>
</comment>
<dbReference type="Pfam" id="PF00394">
    <property type="entry name" value="Cu-oxidase"/>
    <property type="match status" value="1"/>
</dbReference>
<keyword evidence="5 13" id="KW-0052">Apoplast</keyword>
<dbReference type="InterPro" id="IPR033138">
    <property type="entry name" value="Cu_oxidase_CS"/>
</dbReference>
<dbReference type="PROSITE" id="PS00080">
    <property type="entry name" value="MULTICOPPER_OXIDASE2"/>
    <property type="match status" value="1"/>
</dbReference>
<dbReference type="Pfam" id="PF07731">
    <property type="entry name" value="Cu-oxidase_2"/>
    <property type="match status" value="1"/>
</dbReference>
<evidence type="ECO:0000259" key="15">
    <source>
        <dbReference type="Pfam" id="PF07731"/>
    </source>
</evidence>
<dbReference type="Pfam" id="PF07732">
    <property type="entry name" value="Cu-oxidase_3"/>
    <property type="match status" value="1"/>
</dbReference>
<feature type="domain" description="Plastocyanin-like" evidence="14">
    <location>
        <begin position="167"/>
        <end position="319"/>
    </location>
</feature>
<proteinExistence type="inferred from homology"/>
<dbReference type="PANTHER" id="PTHR11709">
    <property type="entry name" value="MULTI-COPPER OXIDASE"/>
    <property type="match status" value="1"/>
</dbReference>
<comment type="function">
    <text evidence="13">Lignin degradation and detoxification of lignin-derived products.</text>
</comment>
<dbReference type="CDD" id="cd13875">
    <property type="entry name" value="CuRO_2_LCC_plant"/>
    <property type="match status" value="1"/>
</dbReference>
<evidence type="ECO:0000256" key="2">
    <source>
        <dbReference type="ARBA" id="ARBA00004271"/>
    </source>
</evidence>
<dbReference type="EC" id="1.10.3.2" evidence="4 13"/>
<keyword evidence="12 13" id="KW-0439">Lignin degradation</keyword>
<evidence type="ECO:0000256" key="10">
    <source>
        <dbReference type="ARBA" id="ARBA00023008"/>
    </source>
</evidence>
<dbReference type="GO" id="GO:0048046">
    <property type="term" value="C:apoplast"/>
    <property type="evidence" value="ECO:0007669"/>
    <property type="project" value="UniProtKB-SubCell"/>
</dbReference>
<evidence type="ECO:0000256" key="8">
    <source>
        <dbReference type="ARBA" id="ARBA00022737"/>
    </source>
</evidence>
<protein>
    <recommendedName>
        <fullName evidence="4 13">Laccase</fullName>
        <ecNumber evidence="4 13">1.10.3.2</ecNumber>
    </recommendedName>
    <alternativeName>
        <fullName evidence="13">Benzenediol:oxygen oxidoreductase</fullName>
    </alternativeName>
    <alternativeName>
        <fullName evidence="13">Diphenol oxidase</fullName>
    </alternativeName>
    <alternativeName>
        <fullName evidence="13">Urishiol oxidase</fullName>
    </alternativeName>
</protein>
<evidence type="ECO:0000256" key="13">
    <source>
        <dbReference type="RuleBase" id="RU361119"/>
    </source>
</evidence>
<dbReference type="AlphaFoldDB" id="A0A5B6ZV86"/>
<dbReference type="NCBIfam" id="TIGR03389">
    <property type="entry name" value="laccase"/>
    <property type="match status" value="1"/>
</dbReference>
<comment type="catalytic activity">
    <reaction evidence="1 13">
        <text>4 hydroquinone + O2 = 4 benzosemiquinone + 2 H2O</text>
        <dbReference type="Rhea" id="RHEA:11276"/>
        <dbReference type="ChEBI" id="CHEBI:15377"/>
        <dbReference type="ChEBI" id="CHEBI:15379"/>
        <dbReference type="ChEBI" id="CHEBI:17594"/>
        <dbReference type="ChEBI" id="CHEBI:17977"/>
        <dbReference type="EC" id="1.10.3.2"/>
    </reaction>
</comment>
<keyword evidence="9 13" id="KW-0560">Oxidoreductase</keyword>
<feature type="domain" description="Plastocyanin-like" evidence="15">
    <location>
        <begin position="423"/>
        <end position="560"/>
    </location>
</feature>
<dbReference type="InterPro" id="IPR045087">
    <property type="entry name" value="Cu-oxidase_fam"/>
</dbReference>
<evidence type="ECO:0000256" key="9">
    <source>
        <dbReference type="ARBA" id="ARBA00023002"/>
    </source>
</evidence>
<dbReference type="CDD" id="cd13849">
    <property type="entry name" value="CuRO_1_LCC_plant"/>
    <property type="match status" value="1"/>
</dbReference>
<dbReference type="CDD" id="cd13897">
    <property type="entry name" value="CuRO_3_LCC_plant"/>
    <property type="match status" value="1"/>
</dbReference>
<evidence type="ECO:0000256" key="12">
    <source>
        <dbReference type="ARBA" id="ARBA00023185"/>
    </source>
</evidence>